<keyword evidence="2" id="KW-0732">Signal</keyword>
<dbReference type="PANTHER" id="PTHR43603">
    <property type="entry name" value="COBW DOMAIN-CONTAINING PROTEIN DDB_G0274527"/>
    <property type="match status" value="1"/>
</dbReference>
<evidence type="ECO:0000256" key="1">
    <source>
        <dbReference type="SAM" id="MobiDB-lite"/>
    </source>
</evidence>
<dbReference type="Pfam" id="PF02492">
    <property type="entry name" value="cobW"/>
    <property type="match status" value="1"/>
</dbReference>
<dbReference type="CDD" id="cd03112">
    <property type="entry name" value="CobW-like"/>
    <property type="match status" value="1"/>
</dbReference>
<proteinExistence type="predicted"/>
<dbReference type="SUPFAM" id="SSF52540">
    <property type="entry name" value="P-loop containing nucleoside triphosphate hydrolases"/>
    <property type="match status" value="1"/>
</dbReference>
<accession>A0A836CKL1</accession>
<evidence type="ECO:0000259" key="3">
    <source>
        <dbReference type="SMART" id="SM00833"/>
    </source>
</evidence>
<dbReference type="InterPro" id="IPR027417">
    <property type="entry name" value="P-loop_NTPase"/>
</dbReference>
<feature type="compositionally biased region" description="Low complexity" evidence="1">
    <location>
        <begin position="348"/>
        <end position="358"/>
    </location>
</feature>
<dbReference type="InterPro" id="IPR051927">
    <property type="entry name" value="Zn_Chap_cDPG_Synth"/>
</dbReference>
<name>A0A836CKL1_9STRA</name>
<feature type="compositionally biased region" description="Basic and acidic residues" evidence="1">
    <location>
        <begin position="359"/>
        <end position="377"/>
    </location>
</feature>
<dbReference type="InterPro" id="IPR011629">
    <property type="entry name" value="CobW-like_C"/>
</dbReference>
<feature type="chain" id="PRO_5032850099" evidence="2">
    <location>
        <begin position="24"/>
        <end position="693"/>
    </location>
</feature>
<feature type="signal peptide" evidence="2">
    <location>
        <begin position="1"/>
        <end position="23"/>
    </location>
</feature>
<keyword evidence="5" id="KW-1185">Reference proteome</keyword>
<evidence type="ECO:0000313" key="4">
    <source>
        <dbReference type="EMBL" id="KAG5186851.1"/>
    </source>
</evidence>
<dbReference type="PANTHER" id="PTHR43603:SF1">
    <property type="entry name" value="ZINC-REGULATED GTPASE METALLOPROTEIN ACTIVATOR 1"/>
    <property type="match status" value="1"/>
</dbReference>
<evidence type="ECO:0000313" key="5">
    <source>
        <dbReference type="Proteomes" id="UP000664859"/>
    </source>
</evidence>
<protein>
    <submittedName>
        <fullName evidence="4">CobW/HypB/UreG, nucleotide-binding domain-containing protein</fullName>
    </submittedName>
</protein>
<feature type="compositionally biased region" description="Basic and acidic residues" evidence="1">
    <location>
        <begin position="390"/>
        <end position="413"/>
    </location>
</feature>
<dbReference type="Pfam" id="PF07683">
    <property type="entry name" value="CobW_C"/>
    <property type="match status" value="1"/>
</dbReference>
<organism evidence="4 5">
    <name type="scientific">Tribonema minus</name>
    <dbReference type="NCBI Taxonomy" id="303371"/>
    <lineage>
        <taxon>Eukaryota</taxon>
        <taxon>Sar</taxon>
        <taxon>Stramenopiles</taxon>
        <taxon>Ochrophyta</taxon>
        <taxon>PX clade</taxon>
        <taxon>Xanthophyceae</taxon>
        <taxon>Tribonematales</taxon>
        <taxon>Tribonemataceae</taxon>
        <taxon>Tribonema</taxon>
    </lineage>
</organism>
<feature type="region of interest" description="Disordered" evidence="1">
    <location>
        <begin position="348"/>
        <end position="413"/>
    </location>
</feature>
<comment type="caution">
    <text evidence="4">The sequence shown here is derived from an EMBL/GenBank/DDBJ whole genome shotgun (WGS) entry which is preliminary data.</text>
</comment>
<dbReference type="EMBL" id="JAFCMP010000101">
    <property type="protein sequence ID" value="KAG5186851.1"/>
    <property type="molecule type" value="Genomic_DNA"/>
</dbReference>
<dbReference type="Gene3D" id="3.40.50.300">
    <property type="entry name" value="P-loop containing nucleotide triphosphate hydrolases"/>
    <property type="match status" value="1"/>
</dbReference>
<feature type="domain" description="CobW C-terminal" evidence="3">
    <location>
        <begin position="487"/>
        <end position="656"/>
    </location>
</feature>
<sequence>MRTRCQGLAALLWAAVLQHGCQADAFAHTSRFLRARQQHQHRLVPRSLQMQSPLTMLRGGEATGAAGKRVDGSKLSSSYMSEDDGPPRVPITLISGFLGAGKTTLLQQMLQNREGLRIGMIVNDVASINVDAKLVRGSTADSKGMLDTVELQNGCVCCSMSEELFTSVYQLVSMSTERGYQYDHIVIEASGVAEPRGVRTAFQDAEAMGMPLMQYIRLDTMVTVVDGGEFLDAYASGDRLAQRPDLGAAVSDPQFELAIMEGSAQRAVVDLLVEQVECSDVVVINKADLMSGEQEKLLRDIITALAPRSNIITCSYGKVPLASALGCMDGQGIAEFGVIDDHKEALSALTSSDSSSAQEHADHDHEHEGDHDHEHAQHGSACEDAQCTDSTHDHGHGDHDHEHAVRSADAARVHDHECEDAGCKDPTHDHAHVHDHECAEPGCTDPTHDHAHVHDHECEEAGCTDPTHDHSHTHGHGETTAAARFGVNNFVYRRRRPFHPTRLVQLLKLLPIAEGSALTLVEAAASVGATTGGHGSSGSSAAAVAEKVGGGSSAAETEQQAVARQALRRLVRSKGFLWLACSDVAAMYWSHAGRHFEMQCLGRWWASVPRPAWPQGQEAAITEDFEEPHGDRRQELVFIGLDVANQKVQSIIASALDECLLTDEEWAVYEASRKDQKKLDEAFPNFIAIRYVQ</sequence>
<dbReference type="OrthoDB" id="272672at2759"/>
<dbReference type="InterPro" id="IPR003495">
    <property type="entry name" value="CobW/HypB/UreG_nucleotide-bd"/>
</dbReference>
<dbReference type="AlphaFoldDB" id="A0A836CKL1"/>
<dbReference type="SMART" id="SM00833">
    <property type="entry name" value="CobW_C"/>
    <property type="match status" value="1"/>
</dbReference>
<evidence type="ECO:0000256" key="2">
    <source>
        <dbReference type="SAM" id="SignalP"/>
    </source>
</evidence>
<dbReference type="Proteomes" id="UP000664859">
    <property type="component" value="Unassembled WGS sequence"/>
</dbReference>
<gene>
    <name evidence="4" type="ORF">JKP88DRAFT_262467</name>
</gene>
<dbReference type="SUPFAM" id="SSF90002">
    <property type="entry name" value="Hypothetical protein YjiA, C-terminal domain"/>
    <property type="match status" value="1"/>
</dbReference>
<reference evidence="4" key="1">
    <citation type="submission" date="2021-02" db="EMBL/GenBank/DDBJ databases">
        <title>First Annotated Genome of the Yellow-green Alga Tribonema minus.</title>
        <authorList>
            <person name="Mahan K.M."/>
        </authorList>
    </citation>
    <scope>NUCLEOTIDE SEQUENCE</scope>
    <source>
        <strain evidence="4">UTEX B ZZ1240</strain>
    </source>
</reference>